<feature type="compositionally biased region" description="Polar residues" evidence="1">
    <location>
        <begin position="166"/>
        <end position="199"/>
    </location>
</feature>
<evidence type="ECO:0000256" key="1">
    <source>
        <dbReference type="SAM" id="MobiDB-lite"/>
    </source>
</evidence>
<feature type="region of interest" description="Disordered" evidence="1">
    <location>
        <begin position="333"/>
        <end position="404"/>
    </location>
</feature>
<feature type="compositionally biased region" description="Basic and acidic residues" evidence="1">
    <location>
        <begin position="340"/>
        <end position="359"/>
    </location>
</feature>
<comment type="caution">
    <text evidence="2">The sequence shown here is derived from an EMBL/GenBank/DDBJ whole genome shotgun (WGS) entry which is preliminary data.</text>
</comment>
<dbReference type="Proteomes" id="UP001295423">
    <property type="component" value="Unassembled WGS sequence"/>
</dbReference>
<protein>
    <submittedName>
        <fullName evidence="2">Uncharacterized protein</fullName>
    </submittedName>
</protein>
<dbReference type="EMBL" id="CAKOGP040000491">
    <property type="protein sequence ID" value="CAJ1935652.1"/>
    <property type="molecule type" value="Genomic_DNA"/>
</dbReference>
<feature type="compositionally biased region" description="Polar residues" evidence="1">
    <location>
        <begin position="449"/>
        <end position="459"/>
    </location>
</feature>
<organism evidence="2 3">
    <name type="scientific">Cylindrotheca closterium</name>
    <dbReference type="NCBI Taxonomy" id="2856"/>
    <lineage>
        <taxon>Eukaryota</taxon>
        <taxon>Sar</taxon>
        <taxon>Stramenopiles</taxon>
        <taxon>Ochrophyta</taxon>
        <taxon>Bacillariophyta</taxon>
        <taxon>Bacillariophyceae</taxon>
        <taxon>Bacillariophycidae</taxon>
        <taxon>Bacillariales</taxon>
        <taxon>Bacillariaceae</taxon>
        <taxon>Cylindrotheca</taxon>
    </lineage>
</organism>
<sequence length="459" mass="50794">MNTKLFWENVNKRMKYERAQRLQRRRKAGVKRSVKINQMDEEKQLQIECLLQVLEEYVTASLSHPEEPYRNEQLSEDIDIIYIAVQKLKKDMADDVLLAAGISSEAEDNANENESPGLTLALKVLDDLANDTITNKENDKHGFATSLHANEEEFEEGKENLTKNLVETESSEVVNKDSSVSGPEILSTKNMSSGDNGNESEVLASTKDVSQNIHRSSDESNAPSSQQLSSKPSKECDITTDAVADATDTEDNTRPGAVQVDQVGSKGEALKIGDGRNDNHDAEEVGTKSAGVVEGIAEESQHDDATVDDAVELNDAGIFSDPINVATNANLVESQSAADKSNRKSVDTTEPRQNKDTLRFLKKPKFAINRKKSDKPSMWSRTMDSRSEQQDFSQFEEDMRKEKPKFNVKGDKLLLKAIASLKKNLSQERAEEGPNPEPLPPRLLDAVNNLDSSAENASQ</sequence>
<dbReference type="AlphaFoldDB" id="A0AAD2CTE5"/>
<gene>
    <name evidence="2" type="ORF">CYCCA115_LOCUS4849</name>
</gene>
<feature type="region of interest" description="Disordered" evidence="1">
    <location>
        <begin position="425"/>
        <end position="459"/>
    </location>
</feature>
<proteinExistence type="predicted"/>
<feature type="compositionally biased region" description="Basic residues" evidence="1">
    <location>
        <begin position="360"/>
        <end position="373"/>
    </location>
</feature>
<evidence type="ECO:0000313" key="2">
    <source>
        <dbReference type="EMBL" id="CAJ1935652.1"/>
    </source>
</evidence>
<accession>A0AAD2CTE5</accession>
<reference evidence="2" key="1">
    <citation type="submission" date="2023-08" db="EMBL/GenBank/DDBJ databases">
        <authorList>
            <person name="Audoor S."/>
            <person name="Bilcke G."/>
        </authorList>
    </citation>
    <scope>NUCLEOTIDE SEQUENCE</scope>
</reference>
<name>A0AAD2CTE5_9STRA</name>
<feature type="region of interest" description="Disordered" evidence="1">
    <location>
        <begin position="166"/>
        <end position="286"/>
    </location>
</feature>
<feature type="compositionally biased region" description="Basic and acidic residues" evidence="1">
    <location>
        <begin position="268"/>
        <end position="286"/>
    </location>
</feature>
<evidence type="ECO:0000313" key="3">
    <source>
        <dbReference type="Proteomes" id="UP001295423"/>
    </source>
</evidence>
<feature type="compositionally biased region" description="Polar residues" evidence="1">
    <location>
        <begin position="207"/>
        <end position="222"/>
    </location>
</feature>
<keyword evidence="3" id="KW-1185">Reference proteome</keyword>